<keyword evidence="1" id="KW-0472">Membrane</keyword>
<accession>A0A8H9FQY1</accession>
<dbReference type="Proteomes" id="UP000628079">
    <property type="component" value="Unassembled WGS sequence"/>
</dbReference>
<organism evidence="2 3">
    <name type="scientific">Knoellia flava</name>
    <dbReference type="NCBI Taxonomy" id="913969"/>
    <lineage>
        <taxon>Bacteria</taxon>
        <taxon>Bacillati</taxon>
        <taxon>Actinomycetota</taxon>
        <taxon>Actinomycetes</taxon>
        <taxon>Micrococcales</taxon>
        <taxon>Intrasporangiaceae</taxon>
        <taxon>Knoellia</taxon>
    </lineage>
</organism>
<evidence type="ECO:0000313" key="2">
    <source>
        <dbReference type="EMBL" id="GGB73082.1"/>
    </source>
</evidence>
<evidence type="ECO:0000313" key="3">
    <source>
        <dbReference type="Proteomes" id="UP000628079"/>
    </source>
</evidence>
<dbReference type="EMBL" id="BMEA01000001">
    <property type="protein sequence ID" value="GGB73082.1"/>
    <property type="molecule type" value="Genomic_DNA"/>
</dbReference>
<reference evidence="2" key="2">
    <citation type="submission" date="2020-09" db="EMBL/GenBank/DDBJ databases">
        <authorList>
            <person name="Sun Q."/>
            <person name="Zhou Y."/>
        </authorList>
    </citation>
    <scope>NUCLEOTIDE SEQUENCE</scope>
    <source>
        <strain evidence="2">CGMCC 1.10749</strain>
    </source>
</reference>
<proteinExistence type="predicted"/>
<gene>
    <name evidence="2" type="ORF">GCM10011314_10760</name>
</gene>
<dbReference type="AlphaFoldDB" id="A0A8H9FQY1"/>
<comment type="caution">
    <text evidence="2">The sequence shown here is derived from an EMBL/GenBank/DDBJ whole genome shotgun (WGS) entry which is preliminary data.</text>
</comment>
<keyword evidence="1" id="KW-0812">Transmembrane</keyword>
<reference evidence="2" key="1">
    <citation type="journal article" date="2014" name="Int. J. Syst. Evol. Microbiol.">
        <title>Complete genome sequence of Corynebacterium casei LMG S-19264T (=DSM 44701T), isolated from a smear-ripened cheese.</title>
        <authorList>
            <consortium name="US DOE Joint Genome Institute (JGI-PGF)"/>
            <person name="Walter F."/>
            <person name="Albersmeier A."/>
            <person name="Kalinowski J."/>
            <person name="Ruckert C."/>
        </authorList>
    </citation>
    <scope>NUCLEOTIDE SEQUENCE</scope>
    <source>
        <strain evidence="2">CGMCC 1.10749</strain>
    </source>
</reference>
<sequence length="74" mass="7451">MSGGRFLALLAGLLGVAFVLVWVLVSVAALVYALTNEDGGSAGTYAGLAVAGLAVGALAGWGVRRVARARRPPR</sequence>
<keyword evidence="1" id="KW-1133">Transmembrane helix</keyword>
<evidence type="ECO:0000256" key="1">
    <source>
        <dbReference type="SAM" id="Phobius"/>
    </source>
</evidence>
<feature type="transmembrane region" description="Helical" evidence="1">
    <location>
        <begin position="43"/>
        <end position="63"/>
    </location>
</feature>
<name>A0A8H9FQY1_9MICO</name>
<protein>
    <submittedName>
        <fullName evidence="2">Uncharacterized protein</fullName>
    </submittedName>
</protein>
<dbReference type="RefSeq" id="WP_035947053.1">
    <property type="nucleotide sequence ID" value="NZ_BMEA01000001.1"/>
</dbReference>